<dbReference type="EMBL" id="CP024144">
    <property type="protein sequence ID" value="AUK04156.1"/>
    <property type="molecule type" value="Genomic_DNA"/>
</dbReference>
<gene>
    <name evidence="2" type="ORF">CR538_28195</name>
</gene>
<organism evidence="1">
    <name type="scientific">Escherichia coli</name>
    <dbReference type="NCBI Taxonomy" id="562"/>
    <lineage>
        <taxon>Bacteria</taxon>
        <taxon>Pseudomonadati</taxon>
        <taxon>Pseudomonadota</taxon>
        <taxon>Gammaproteobacteria</taxon>
        <taxon>Enterobacterales</taxon>
        <taxon>Enterobacteriaceae</taxon>
        <taxon>Escherichia</taxon>
    </lineage>
</organism>
<sequence length="94" mass="10803">MVHVWEYLTRCGHKFLWLKINPLPPGYTGSVYRAQFEIYSASGRILVTLDVHRQQWVCSANNPRREPADKNGVMLDSGIPLDRNLASHYAKQGY</sequence>
<proteinExistence type="predicted"/>
<dbReference type="AlphaFoldDB" id="A0A1L5JM34"/>
<dbReference type="RefSeq" id="WP_001326965.1">
    <property type="nucleotide sequence ID" value="NZ_CP064015.1"/>
</dbReference>
<name>A0A1L5JM34_ECOLX</name>
<evidence type="ECO:0000313" key="3">
    <source>
        <dbReference type="Proteomes" id="UP000234238"/>
    </source>
</evidence>
<evidence type="ECO:0000313" key="1">
    <source>
        <dbReference type="EMBL" id="APO16528.1"/>
    </source>
</evidence>
<geneLocation type="plasmid" evidence="2">
    <name>p14EC029c</name>
</geneLocation>
<dbReference type="EMBL" id="KX518744">
    <property type="protein sequence ID" value="APO16528.1"/>
    <property type="molecule type" value="Genomic_DNA"/>
</dbReference>
<evidence type="ECO:0000313" key="2">
    <source>
        <dbReference type="EMBL" id="AUK04156.1"/>
    </source>
</evidence>
<accession>A0A1L5JM34</accession>
<keyword evidence="1" id="KW-0614">Plasmid</keyword>
<reference evidence="1" key="1">
    <citation type="journal article" date="2017" name="J. Antimicrob. Chemother.">
        <title>Complete genetic analysis of plasmids carrying mcr-1 and other resistance genes in an Escherichia coli isolate of animal origin.</title>
        <authorList>
            <person name="Li R."/>
            <person name="Xie M."/>
            <person name="Lv J."/>
            <person name="Wai-Chi Chan E."/>
            <person name="Chen S."/>
        </authorList>
    </citation>
    <scope>NUCLEOTIDE SEQUENCE</scope>
    <source>
        <strain evidence="1">HYEC7</strain>
        <plasmid evidence="1">pHYEC7-110</plasmid>
    </source>
</reference>
<geneLocation type="plasmid" evidence="3">
    <name>p14ec029c</name>
</geneLocation>
<protein>
    <submittedName>
        <fullName evidence="1">Uncharacterized protein</fullName>
    </submittedName>
</protein>
<geneLocation type="plasmid" evidence="1">
    <name>pHYEC7-110</name>
</geneLocation>
<reference evidence="2 3" key="2">
    <citation type="submission" date="2017-10" db="EMBL/GenBank/DDBJ databases">
        <title>mcr-1 positive E.coli isolates in China.</title>
        <authorList>
            <person name="Li B."/>
            <person name="Wang X."/>
        </authorList>
    </citation>
    <scope>NUCLEOTIDE SEQUENCE [LARGE SCALE GENOMIC DNA]</scope>
    <source>
        <strain evidence="2 3">14EC029</strain>
        <plasmid evidence="3">p14ec029c</plasmid>
        <plasmid evidence="2">p14EC029c</plasmid>
    </source>
</reference>
<dbReference type="Proteomes" id="UP000234238">
    <property type="component" value="Plasmid p14EC029c"/>
</dbReference>